<keyword evidence="7" id="KW-0067">ATP-binding</keyword>
<keyword evidence="6 11" id="KW-0418">Kinase</keyword>
<evidence type="ECO:0000256" key="5">
    <source>
        <dbReference type="ARBA" id="ARBA00022741"/>
    </source>
</evidence>
<name>A0A177L1M7_9BACI</name>
<evidence type="ECO:0000256" key="2">
    <source>
        <dbReference type="ARBA" id="ARBA00012438"/>
    </source>
</evidence>
<dbReference type="InterPro" id="IPR004358">
    <property type="entry name" value="Sig_transdc_His_kin-like_C"/>
</dbReference>
<dbReference type="GO" id="GO:0000160">
    <property type="term" value="P:phosphorelay signal transduction system"/>
    <property type="evidence" value="ECO:0007669"/>
    <property type="project" value="UniProtKB-KW"/>
</dbReference>
<evidence type="ECO:0000256" key="9">
    <source>
        <dbReference type="SAM" id="Phobius"/>
    </source>
</evidence>
<dbReference type="SUPFAM" id="SSF55874">
    <property type="entry name" value="ATPase domain of HSP90 chaperone/DNA topoisomerase II/histidine kinase"/>
    <property type="match status" value="1"/>
</dbReference>
<dbReference type="SMART" id="SM00387">
    <property type="entry name" value="HATPase_c"/>
    <property type="match status" value="1"/>
</dbReference>
<comment type="caution">
    <text evidence="11">The sequence shown here is derived from an EMBL/GenBank/DDBJ whole genome shotgun (WGS) entry which is preliminary data.</text>
</comment>
<keyword evidence="8" id="KW-0902">Two-component regulatory system</keyword>
<dbReference type="EC" id="2.7.13.3" evidence="2"/>
<dbReference type="InterPro" id="IPR050980">
    <property type="entry name" value="2C_sensor_his_kinase"/>
</dbReference>
<evidence type="ECO:0000256" key="1">
    <source>
        <dbReference type="ARBA" id="ARBA00000085"/>
    </source>
</evidence>
<evidence type="ECO:0000256" key="7">
    <source>
        <dbReference type="ARBA" id="ARBA00022840"/>
    </source>
</evidence>
<evidence type="ECO:0000313" key="11">
    <source>
        <dbReference type="EMBL" id="OAH59294.1"/>
    </source>
</evidence>
<feature type="transmembrane region" description="Helical" evidence="9">
    <location>
        <begin position="38"/>
        <end position="54"/>
    </location>
</feature>
<comment type="catalytic activity">
    <reaction evidence="1">
        <text>ATP + protein L-histidine = ADP + protein N-phospho-L-histidine.</text>
        <dbReference type="EC" id="2.7.13.3"/>
    </reaction>
</comment>
<evidence type="ECO:0000256" key="8">
    <source>
        <dbReference type="ARBA" id="ARBA00023012"/>
    </source>
</evidence>
<keyword evidence="3" id="KW-0597">Phosphoprotein</keyword>
<organism evidence="11 12">
    <name type="scientific">Domibacillus aminovorans</name>
    <dbReference type="NCBI Taxonomy" id="29332"/>
    <lineage>
        <taxon>Bacteria</taxon>
        <taxon>Bacillati</taxon>
        <taxon>Bacillota</taxon>
        <taxon>Bacilli</taxon>
        <taxon>Bacillales</taxon>
        <taxon>Bacillaceae</taxon>
        <taxon>Domibacillus</taxon>
    </lineage>
</organism>
<dbReference type="STRING" id="29332.AWH48_03890"/>
<feature type="transmembrane region" description="Helical" evidence="9">
    <location>
        <begin position="89"/>
        <end position="107"/>
    </location>
</feature>
<keyword evidence="9" id="KW-0812">Transmembrane</keyword>
<feature type="domain" description="Histidine kinase" evidence="10">
    <location>
        <begin position="317"/>
        <end position="422"/>
    </location>
</feature>
<dbReference type="PANTHER" id="PTHR44936">
    <property type="entry name" value="SENSOR PROTEIN CREC"/>
    <property type="match status" value="1"/>
</dbReference>
<dbReference type="GO" id="GO:0005524">
    <property type="term" value="F:ATP binding"/>
    <property type="evidence" value="ECO:0007669"/>
    <property type="project" value="UniProtKB-KW"/>
</dbReference>
<dbReference type="InterPro" id="IPR005467">
    <property type="entry name" value="His_kinase_dom"/>
</dbReference>
<dbReference type="Pfam" id="PF02518">
    <property type="entry name" value="HATPase_c"/>
    <property type="match status" value="1"/>
</dbReference>
<dbReference type="GO" id="GO:0004673">
    <property type="term" value="F:protein histidine kinase activity"/>
    <property type="evidence" value="ECO:0007669"/>
    <property type="project" value="UniProtKB-EC"/>
</dbReference>
<keyword evidence="5" id="KW-0547">Nucleotide-binding</keyword>
<evidence type="ECO:0000256" key="4">
    <source>
        <dbReference type="ARBA" id="ARBA00022679"/>
    </source>
</evidence>
<dbReference type="AlphaFoldDB" id="A0A177L1M7"/>
<dbReference type="PANTHER" id="PTHR44936:SF9">
    <property type="entry name" value="SENSOR PROTEIN CREC"/>
    <property type="match status" value="1"/>
</dbReference>
<dbReference type="PROSITE" id="PS50109">
    <property type="entry name" value="HIS_KIN"/>
    <property type="match status" value="1"/>
</dbReference>
<keyword evidence="12" id="KW-1185">Reference proteome</keyword>
<dbReference type="InterPro" id="IPR036890">
    <property type="entry name" value="HATPase_C_sf"/>
</dbReference>
<keyword evidence="9" id="KW-1133">Transmembrane helix</keyword>
<dbReference type="InterPro" id="IPR003594">
    <property type="entry name" value="HATPase_dom"/>
</dbReference>
<dbReference type="PRINTS" id="PR00344">
    <property type="entry name" value="BCTRLSENSOR"/>
</dbReference>
<evidence type="ECO:0000256" key="6">
    <source>
        <dbReference type="ARBA" id="ARBA00022777"/>
    </source>
</evidence>
<keyword evidence="9" id="KW-0472">Membrane</keyword>
<sequence>MTFHLSSLIKKDIYIIILMIVTVPLAGELKFYPFNETFRIGFGAPTMFFFLLLLQKVPFIIPGFFTAAAVIFFRVTIDLVTGNMENMVLSFQHHFPAFFFYFTYACLFQLVDVKRFRNWSLLIGLIGLLTELVSNGTELLIEYFLLKSTISFAEVIEMVKIAFVRCFIVVSFFNMVKLYEAQSREKHIREQNGHMLMLISNLYEEAVYLKKTLKNAETVTKESYDLYRALKEIDNGMSQRVLRMAGEIHEIKKDNQRIFAGLSKLITNESYKDYMSVAELIQLIIHINEKYSYSLGKHIVFTYSIKGNHSNYHVYTVLSLINNLAANAVEAIAESGTVHVELLEHDEMVEFNVYNSGSVIPEKYKKVIFEPGFTSKYDERGNPSTGIGLAYVKEAVTNFGGDIVFENQKDGVLFSIKLPTHQLILCGFLL</sequence>
<accession>A0A177L1M7</accession>
<keyword evidence="4" id="KW-0808">Transferase</keyword>
<evidence type="ECO:0000256" key="3">
    <source>
        <dbReference type="ARBA" id="ARBA00022553"/>
    </source>
</evidence>
<feature type="transmembrane region" description="Helical" evidence="9">
    <location>
        <begin position="12"/>
        <end position="32"/>
    </location>
</feature>
<protein>
    <recommendedName>
        <fullName evidence="2">histidine kinase</fullName>
        <ecNumber evidence="2">2.7.13.3</ecNumber>
    </recommendedName>
</protein>
<dbReference type="EMBL" id="LQWY01000063">
    <property type="protein sequence ID" value="OAH59294.1"/>
    <property type="molecule type" value="Genomic_DNA"/>
</dbReference>
<proteinExistence type="predicted"/>
<feature type="transmembrane region" description="Helical" evidence="9">
    <location>
        <begin position="119"/>
        <end position="141"/>
    </location>
</feature>
<reference evidence="11 12" key="1">
    <citation type="submission" date="2016-01" db="EMBL/GenBank/DDBJ databases">
        <title>Investigation of taxonomic status of Bacillus aminovorans.</title>
        <authorList>
            <person name="Verma A."/>
            <person name="Pal Y."/>
            <person name="Krishnamurthi S."/>
        </authorList>
    </citation>
    <scope>NUCLEOTIDE SEQUENCE [LARGE SCALE GENOMIC DNA]</scope>
    <source>
        <strain evidence="11 12">DSM 1314</strain>
    </source>
</reference>
<gene>
    <name evidence="11" type="ORF">AWH49_18615</name>
</gene>
<feature type="transmembrane region" description="Helical" evidence="9">
    <location>
        <begin position="59"/>
        <end position="77"/>
    </location>
</feature>
<dbReference type="Proteomes" id="UP000076935">
    <property type="component" value="Unassembled WGS sequence"/>
</dbReference>
<dbReference type="Gene3D" id="3.30.565.10">
    <property type="entry name" value="Histidine kinase-like ATPase, C-terminal domain"/>
    <property type="match status" value="1"/>
</dbReference>
<evidence type="ECO:0000259" key="10">
    <source>
        <dbReference type="PROSITE" id="PS50109"/>
    </source>
</evidence>
<evidence type="ECO:0000313" key="12">
    <source>
        <dbReference type="Proteomes" id="UP000076935"/>
    </source>
</evidence>